<proteinExistence type="predicted"/>
<gene>
    <name evidence="2" type="ORF">AVDCRST_MAG83-2622</name>
</gene>
<protein>
    <submittedName>
        <fullName evidence="2">Uncharacterized protein</fullName>
    </submittedName>
</protein>
<name>A0A6J4IFT3_9MICC</name>
<evidence type="ECO:0000313" key="2">
    <source>
        <dbReference type="EMBL" id="CAA9250884.1"/>
    </source>
</evidence>
<reference evidence="2" key="1">
    <citation type="submission" date="2020-02" db="EMBL/GenBank/DDBJ databases">
        <authorList>
            <person name="Meier V. D."/>
        </authorList>
    </citation>
    <scope>NUCLEOTIDE SEQUENCE</scope>
    <source>
        <strain evidence="2">AVDCRST_MAG83</strain>
    </source>
</reference>
<feature type="non-terminal residue" evidence="2">
    <location>
        <position position="1"/>
    </location>
</feature>
<dbReference type="EMBL" id="CADCTE010000121">
    <property type="protein sequence ID" value="CAA9250884.1"/>
    <property type="molecule type" value="Genomic_DNA"/>
</dbReference>
<organism evidence="2">
    <name type="scientific">uncultured Arthrobacter sp</name>
    <dbReference type="NCBI Taxonomy" id="114050"/>
    <lineage>
        <taxon>Bacteria</taxon>
        <taxon>Bacillati</taxon>
        <taxon>Actinomycetota</taxon>
        <taxon>Actinomycetes</taxon>
        <taxon>Micrococcales</taxon>
        <taxon>Micrococcaceae</taxon>
        <taxon>Arthrobacter</taxon>
        <taxon>environmental samples</taxon>
    </lineage>
</organism>
<accession>A0A6J4IFT3</accession>
<dbReference type="AlphaFoldDB" id="A0A6J4IFT3"/>
<evidence type="ECO:0000256" key="1">
    <source>
        <dbReference type="SAM" id="MobiDB-lite"/>
    </source>
</evidence>
<feature type="region of interest" description="Disordered" evidence="1">
    <location>
        <begin position="1"/>
        <end position="44"/>
    </location>
</feature>
<feature type="non-terminal residue" evidence="2">
    <location>
        <position position="44"/>
    </location>
</feature>
<sequence>AGGAAGTRLGSYARHCQVPHPHRLAPRRGPDPQRGSRVLFRRLL</sequence>